<gene>
    <name evidence="3" type="ORF">Tci_637311</name>
</gene>
<keyword evidence="1" id="KW-0175">Coiled coil</keyword>
<feature type="compositionally biased region" description="Basic residues" evidence="2">
    <location>
        <begin position="37"/>
        <end position="46"/>
    </location>
</feature>
<dbReference type="EMBL" id="BKCJ010462573">
    <property type="protein sequence ID" value="GFA65339.1"/>
    <property type="molecule type" value="Genomic_DNA"/>
</dbReference>
<feature type="coiled-coil region" evidence="1">
    <location>
        <begin position="152"/>
        <end position="193"/>
    </location>
</feature>
<evidence type="ECO:0000313" key="3">
    <source>
        <dbReference type="EMBL" id="GFA65339.1"/>
    </source>
</evidence>
<dbReference type="AlphaFoldDB" id="A0A699JY36"/>
<name>A0A699JY36_TANCI</name>
<reference evidence="3" key="1">
    <citation type="journal article" date="2019" name="Sci. Rep.">
        <title>Draft genome of Tanacetum cinerariifolium, the natural source of mosquito coil.</title>
        <authorList>
            <person name="Yamashiro T."/>
            <person name="Shiraishi A."/>
            <person name="Satake H."/>
            <person name="Nakayama K."/>
        </authorList>
    </citation>
    <scope>NUCLEOTIDE SEQUENCE</scope>
</reference>
<sequence>MMVQAQEETGEHSTNPTYPHHTPTIIQPSTSQPQTKQKPRKIKRKDTKLPQAGGPTTNIADEALNEEMNDSLVRAATTASSLEAEQDSGNVNKAQSKATLSIRTSSGSSLMCQETIWDTIAHTRFENVSKFFNDSLLVGVNTPRSDKDSLKLKELMELCTNLQNMVLDLKTTKTTQAMEIKSLKRRVKKLEKKQRSRTYKLKRLYKVGLTVRVDSSDETSLGKDASKQERIINDIDVDEGITLVDKTVKNQWRFKDQVDAEMLFDVDDCNTPKLGRSGNTGPGRVTS</sequence>
<proteinExistence type="predicted"/>
<organism evidence="3">
    <name type="scientific">Tanacetum cinerariifolium</name>
    <name type="common">Dalmatian daisy</name>
    <name type="synonym">Chrysanthemum cinerariifolium</name>
    <dbReference type="NCBI Taxonomy" id="118510"/>
    <lineage>
        <taxon>Eukaryota</taxon>
        <taxon>Viridiplantae</taxon>
        <taxon>Streptophyta</taxon>
        <taxon>Embryophyta</taxon>
        <taxon>Tracheophyta</taxon>
        <taxon>Spermatophyta</taxon>
        <taxon>Magnoliopsida</taxon>
        <taxon>eudicotyledons</taxon>
        <taxon>Gunneridae</taxon>
        <taxon>Pentapetalae</taxon>
        <taxon>asterids</taxon>
        <taxon>campanulids</taxon>
        <taxon>Asterales</taxon>
        <taxon>Asteraceae</taxon>
        <taxon>Asteroideae</taxon>
        <taxon>Anthemideae</taxon>
        <taxon>Anthemidinae</taxon>
        <taxon>Tanacetum</taxon>
    </lineage>
</organism>
<feature type="compositionally biased region" description="Polar residues" evidence="2">
    <location>
        <begin position="24"/>
        <end position="36"/>
    </location>
</feature>
<comment type="caution">
    <text evidence="3">The sequence shown here is derived from an EMBL/GenBank/DDBJ whole genome shotgun (WGS) entry which is preliminary data.</text>
</comment>
<protein>
    <submittedName>
        <fullName evidence="3">Uncharacterized protein</fullName>
    </submittedName>
</protein>
<feature type="region of interest" description="Disordered" evidence="2">
    <location>
        <begin position="1"/>
        <end position="61"/>
    </location>
</feature>
<accession>A0A699JY36</accession>
<evidence type="ECO:0000256" key="2">
    <source>
        <dbReference type="SAM" id="MobiDB-lite"/>
    </source>
</evidence>
<evidence type="ECO:0000256" key="1">
    <source>
        <dbReference type="SAM" id="Coils"/>
    </source>
</evidence>